<gene>
    <name evidence="4" type="ORF">JNW91_05350</name>
</gene>
<reference evidence="4 5" key="1">
    <citation type="submission" date="2021-01" db="EMBL/GenBank/DDBJ databases">
        <title>Draft genome sequence of Micromonospora sp. strain STR1_7.</title>
        <authorList>
            <person name="Karlyshev A."/>
            <person name="Jawad R."/>
        </authorList>
    </citation>
    <scope>NUCLEOTIDE SEQUENCE [LARGE SCALE GENOMIC DNA]</scope>
    <source>
        <strain evidence="4 5">STR1-7</strain>
    </source>
</reference>
<evidence type="ECO:0000256" key="1">
    <source>
        <dbReference type="ARBA" id="ARBA00022801"/>
    </source>
</evidence>
<evidence type="ECO:0000313" key="5">
    <source>
        <dbReference type="Proteomes" id="UP000601027"/>
    </source>
</evidence>
<dbReference type="InterPro" id="IPR052016">
    <property type="entry name" value="Bact_Sigma-Reg"/>
</dbReference>
<feature type="domain" description="PPM-type phosphatase" evidence="3">
    <location>
        <begin position="30"/>
        <end position="125"/>
    </location>
</feature>
<dbReference type="InterPro" id="IPR001932">
    <property type="entry name" value="PPM-type_phosphatase-like_dom"/>
</dbReference>
<feature type="region of interest" description="Disordered" evidence="2">
    <location>
        <begin position="1"/>
        <end position="40"/>
    </location>
</feature>
<keyword evidence="1" id="KW-0378">Hydrolase</keyword>
<dbReference type="EMBL" id="JAEVHM010000014">
    <property type="protein sequence ID" value="MBM0231344.1"/>
    <property type="molecule type" value="Genomic_DNA"/>
</dbReference>
<keyword evidence="5" id="KW-1185">Reference proteome</keyword>
<sequence>MVAADVAGPASIGPPAGRVDASGHGPVSRAGETSPLGLPPGLLLGAGADSAYRVCTPRLRPGDLVLFHTDGLVERRVPAEALLEQVTATLSAFTAAPGEQTLGRLRELLHHPNPDDDTCTLAVRVLP</sequence>
<dbReference type="PANTHER" id="PTHR43156">
    <property type="entry name" value="STAGE II SPORULATION PROTEIN E-RELATED"/>
    <property type="match status" value="1"/>
</dbReference>
<dbReference type="InterPro" id="IPR036457">
    <property type="entry name" value="PPM-type-like_dom_sf"/>
</dbReference>
<name>A0ABS1XQ08_9ACTN</name>
<proteinExistence type="predicted"/>
<dbReference type="PANTHER" id="PTHR43156:SF2">
    <property type="entry name" value="STAGE II SPORULATION PROTEIN E"/>
    <property type="match status" value="1"/>
</dbReference>
<organism evidence="4 5">
    <name type="scientific">Micromonospora parastrephiae</name>
    <dbReference type="NCBI Taxonomy" id="2806101"/>
    <lineage>
        <taxon>Bacteria</taxon>
        <taxon>Bacillati</taxon>
        <taxon>Actinomycetota</taxon>
        <taxon>Actinomycetes</taxon>
        <taxon>Micromonosporales</taxon>
        <taxon>Micromonosporaceae</taxon>
        <taxon>Micromonospora</taxon>
    </lineage>
</organism>
<dbReference type="Pfam" id="PF07228">
    <property type="entry name" value="SpoIIE"/>
    <property type="match status" value="1"/>
</dbReference>
<accession>A0ABS1XQ08</accession>
<evidence type="ECO:0000256" key="2">
    <source>
        <dbReference type="SAM" id="MobiDB-lite"/>
    </source>
</evidence>
<dbReference type="Proteomes" id="UP000601027">
    <property type="component" value="Unassembled WGS sequence"/>
</dbReference>
<dbReference type="Gene3D" id="3.60.40.10">
    <property type="entry name" value="PPM-type phosphatase domain"/>
    <property type="match status" value="1"/>
</dbReference>
<comment type="caution">
    <text evidence="4">The sequence shown here is derived from an EMBL/GenBank/DDBJ whole genome shotgun (WGS) entry which is preliminary data.</text>
</comment>
<evidence type="ECO:0000313" key="4">
    <source>
        <dbReference type="EMBL" id="MBM0231344.1"/>
    </source>
</evidence>
<protein>
    <submittedName>
        <fullName evidence="4">SpoIIE family protein phosphatase</fullName>
    </submittedName>
</protein>
<evidence type="ECO:0000259" key="3">
    <source>
        <dbReference type="Pfam" id="PF07228"/>
    </source>
</evidence>